<accession>A0A380TDL5</accession>
<organism evidence="1">
    <name type="scientific">metagenome</name>
    <dbReference type="NCBI Taxonomy" id="256318"/>
    <lineage>
        <taxon>unclassified sequences</taxon>
        <taxon>metagenomes</taxon>
    </lineage>
</organism>
<dbReference type="AlphaFoldDB" id="A0A380TDL5"/>
<gene>
    <name evidence="1" type="ORF">DF3PB_2430005</name>
</gene>
<evidence type="ECO:0000313" key="1">
    <source>
        <dbReference type="EMBL" id="SUS06127.1"/>
    </source>
</evidence>
<reference evidence="1" key="1">
    <citation type="submission" date="2018-07" db="EMBL/GenBank/DDBJ databases">
        <authorList>
            <person name="Quirk P.G."/>
            <person name="Krulwich T.A."/>
        </authorList>
    </citation>
    <scope>NUCLEOTIDE SEQUENCE</scope>
</reference>
<dbReference type="Pfam" id="PF20471">
    <property type="entry name" value="DUF6716"/>
    <property type="match status" value="1"/>
</dbReference>
<dbReference type="EMBL" id="UIDG01000161">
    <property type="protein sequence ID" value="SUS06127.1"/>
    <property type="molecule type" value="Genomic_DNA"/>
</dbReference>
<dbReference type="InterPro" id="IPR046561">
    <property type="entry name" value="DUF6716"/>
</dbReference>
<protein>
    <submittedName>
        <fullName evidence="1">Uncharacterized protein</fullName>
    </submittedName>
</protein>
<name>A0A380TDL5_9ZZZZ</name>
<sequence>MQPALPAASGRMPRPSEPAPGRALVLASFDSFLKAAKPIGEALAAAGWQVDTRLVRVRARQLSRRQLTALGYPAPPPAATLAETIAAPDLIDYDVIVLGLDGRRTRAVLGGLRRLPLAARKARPLTIALYPGIVFRHQVHGLANRFGADLILFNSPADHAHYEATCAALGVAADRGVCFGSTVIRADDRSRPAPVWPPRIILYAEQPDVPASRIERLYLVDRLIAYARAHPERTVIIKPRHAPGETTLRPTIHHLAGIVSRAERRGLKPANLRLVYEPIENLLDTTDLCLTVSSTVALQAAARGIPFAILGDFGICEDYGTNFFIDSGCLTTFDALQADHKPALRPHWLERHVLAAEANIPALVETIAQWRDAQHQGGRACAWPPDPFASMGASFNRYQAADGARATGLPLRATCRISPLWARKLRKLVREPRRFFADMAMNWHVRLAAACRRAGARQSALTQRNSCPSVNQTVKTVT</sequence>
<proteinExistence type="predicted"/>